<dbReference type="EMBL" id="CP035704">
    <property type="protein sequence ID" value="QBB72191.1"/>
    <property type="molecule type" value="Genomic_DNA"/>
</dbReference>
<reference evidence="2 3" key="1">
    <citation type="submission" date="2019-01" db="EMBL/GenBank/DDBJ databases">
        <title>Pseudolysobacter antarctica gen. nov., sp. nov., isolated from Fildes Peninsula, Antarctica.</title>
        <authorList>
            <person name="Wei Z."/>
            <person name="Peng F."/>
        </authorList>
    </citation>
    <scope>NUCLEOTIDE SEQUENCE [LARGE SCALE GENOMIC DNA]</scope>
    <source>
        <strain evidence="2 3">AQ6-296</strain>
    </source>
</reference>
<evidence type="ECO:0000313" key="2">
    <source>
        <dbReference type="EMBL" id="QBB72191.1"/>
    </source>
</evidence>
<organism evidence="2 3">
    <name type="scientific">Pseudolysobacter antarcticus</name>
    <dbReference type="NCBI Taxonomy" id="2511995"/>
    <lineage>
        <taxon>Bacteria</taxon>
        <taxon>Pseudomonadati</taxon>
        <taxon>Pseudomonadota</taxon>
        <taxon>Gammaproteobacteria</taxon>
        <taxon>Lysobacterales</taxon>
        <taxon>Rhodanobacteraceae</taxon>
        <taxon>Pseudolysobacter</taxon>
    </lineage>
</organism>
<keyword evidence="1" id="KW-0732">Signal</keyword>
<proteinExistence type="predicted"/>
<dbReference type="AlphaFoldDB" id="A0A411HNY0"/>
<evidence type="ECO:0000256" key="1">
    <source>
        <dbReference type="SAM" id="SignalP"/>
    </source>
</evidence>
<gene>
    <name evidence="2" type="ORF">ELE36_18480</name>
</gene>
<evidence type="ECO:0008006" key="4">
    <source>
        <dbReference type="Google" id="ProtNLM"/>
    </source>
</evidence>
<protein>
    <recommendedName>
        <fullName evidence="4">DUF3757 domain-containing protein</fullName>
    </recommendedName>
</protein>
<feature type="chain" id="PRO_5019109614" description="DUF3757 domain-containing protein" evidence="1">
    <location>
        <begin position="20"/>
        <end position="177"/>
    </location>
</feature>
<dbReference type="Proteomes" id="UP000291562">
    <property type="component" value="Chromosome"/>
</dbReference>
<sequence>MKTHFFILVMLALASSAQAADVKTPAPADTCKFSIHAGKINQIFSCAASVGAYEIDDGIVHADLLHGADRYLLIEHSYISNQRNPNGHCGAGLEGYLVWLHVRDSGVIAAQSAHILSCWEDIEGGGSSVCSPQSCTFEYFRSTYDPQAQHANTTSYRAAFDFNAPEKGLQIAGPTTE</sequence>
<keyword evidence="3" id="KW-1185">Reference proteome</keyword>
<dbReference type="RefSeq" id="WP_129835922.1">
    <property type="nucleotide sequence ID" value="NZ_CP035704.1"/>
</dbReference>
<name>A0A411HNY0_9GAMM</name>
<evidence type="ECO:0000313" key="3">
    <source>
        <dbReference type="Proteomes" id="UP000291562"/>
    </source>
</evidence>
<dbReference type="KEGG" id="xbc:ELE36_18480"/>
<accession>A0A411HNY0</accession>
<feature type="signal peptide" evidence="1">
    <location>
        <begin position="1"/>
        <end position="19"/>
    </location>
</feature>